<reference evidence="1" key="1">
    <citation type="submission" date="2014-05" db="EMBL/GenBank/DDBJ databases">
        <title>The transcriptome of the halophilic microalga Tetraselmis sp. GSL018 isolated from the Great Salt Lake, Utah.</title>
        <authorList>
            <person name="Jinkerson R.E."/>
            <person name="D'Adamo S."/>
            <person name="Posewitz M.C."/>
        </authorList>
    </citation>
    <scope>NUCLEOTIDE SEQUENCE</scope>
    <source>
        <strain evidence="1">GSL018</strain>
    </source>
</reference>
<proteinExistence type="predicted"/>
<protein>
    <submittedName>
        <fullName evidence="1">Uncharacterized protein</fullName>
    </submittedName>
</protein>
<evidence type="ECO:0000313" key="1">
    <source>
        <dbReference type="EMBL" id="JAC75161.1"/>
    </source>
</evidence>
<dbReference type="AlphaFoldDB" id="A0A061RXA3"/>
<name>A0A061RXA3_9CHLO</name>
<gene>
    <name evidence="1" type="ORF">TSPGSL018_23890</name>
</gene>
<sequence length="31" mass="3406">MQAIKCGRGKSYSCVDGLNKGQHIPQNQCKL</sequence>
<organism evidence="1">
    <name type="scientific">Tetraselmis sp. GSL018</name>
    <dbReference type="NCBI Taxonomy" id="582737"/>
    <lineage>
        <taxon>Eukaryota</taxon>
        <taxon>Viridiplantae</taxon>
        <taxon>Chlorophyta</taxon>
        <taxon>core chlorophytes</taxon>
        <taxon>Chlorodendrophyceae</taxon>
        <taxon>Chlorodendrales</taxon>
        <taxon>Chlorodendraceae</taxon>
        <taxon>Tetraselmis</taxon>
    </lineage>
</organism>
<accession>A0A061RXA3</accession>
<dbReference type="EMBL" id="GBEZ01010519">
    <property type="protein sequence ID" value="JAC75161.1"/>
    <property type="molecule type" value="Transcribed_RNA"/>
</dbReference>